<name>E6PZF1_9ZZZZ</name>
<protein>
    <submittedName>
        <fullName evidence="1">Uncharacterized protein</fullName>
    </submittedName>
</protein>
<proteinExistence type="predicted"/>
<dbReference type="EMBL" id="CABN01000121">
    <property type="protein sequence ID" value="CBI00310.1"/>
    <property type="molecule type" value="Genomic_DNA"/>
</dbReference>
<reference evidence="1" key="1">
    <citation type="submission" date="2009-10" db="EMBL/GenBank/DDBJ databases">
        <title>Diversity of trophic interactions inside an arsenic-rich microbial ecosystem.</title>
        <authorList>
            <person name="Bertin P.N."/>
            <person name="Heinrich-Salmeron A."/>
            <person name="Pelletier E."/>
            <person name="Goulhen-Chollet F."/>
            <person name="Arsene-Ploetze F."/>
            <person name="Gallien S."/>
            <person name="Calteau A."/>
            <person name="Vallenet D."/>
            <person name="Casiot C."/>
            <person name="Chane-Woon-Ming B."/>
            <person name="Giloteaux L."/>
            <person name="Barakat M."/>
            <person name="Bonnefoy V."/>
            <person name="Bruneel O."/>
            <person name="Chandler M."/>
            <person name="Cleiss J."/>
            <person name="Duran R."/>
            <person name="Elbaz-Poulichet F."/>
            <person name="Fonknechten N."/>
            <person name="Lauga B."/>
            <person name="Mornico D."/>
            <person name="Ortet P."/>
            <person name="Schaeffer C."/>
            <person name="Siguier P."/>
            <person name="Alexander Thil Smith A."/>
            <person name="Van Dorsselaer A."/>
            <person name="Weissenbach J."/>
            <person name="Medigue C."/>
            <person name="Le Paslier D."/>
        </authorList>
    </citation>
    <scope>NUCLEOTIDE SEQUENCE</scope>
</reference>
<sequence length="35" mass="4010">MRTGQDTNEQTESGGLSRRFLRLRLPMHPAHLCSL</sequence>
<dbReference type="AlphaFoldDB" id="E6PZF1"/>
<accession>E6PZF1</accession>
<evidence type="ECO:0000313" key="1">
    <source>
        <dbReference type="EMBL" id="CBI00310.1"/>
    </source>
</evidence>
<comment type="caution">
    <text evidence="1">The sequence shown here is derived from an EMBL/GenBank/DDBJ whole genome shotgun (WGS) entry which is preliminary data.</text>
</comment>
<gene>
    <name evidence="1" type="ORF">CARN3_1324</name>
</gene>
<organism evidence="1">
    <name type="scientific">mine drainage metagenome</name>
    <dbReference type="NCBI Taxonomy" id="410659"/>
    <lineage>
        <taxon>unclassified sequences</taxon>
        <taxon>metagenomes</taxon>
        <taxon>ecological metagenomes</taxon>
    </lineage>
</organism>